<dbReference type="InterPro" id="IPR055927">
    <property type="entry name" value="DUF7504"/>
</dbReference>
<sequence length="222" mass="24485">MRENATQEVEMYDVSDTLPVETIPPGTNLLVAGPPMSGKEQIAMDILERGCERGEGALVVTCRDSANRLLSRSPPLADAVSERRAGIVDCVTRQRGEDVRETESIRYVASPSDVTDIGIRLTGLLQSLSGRSLPGVRSSLVSIPTLLMYADTRRVFRFLHVLNGRIQSQNYLGLGLVELSDRDTFDKFAPLYDGMVQIREEGGRRELRVVGLGDGPSEWSEY</sequence>
<dbReference type="RefSeq" id="WP_279529787.1">
    <property type="nucleotide sequence ID" value="NZ_CP122312.1"/>
</dbReference>
<comment type="caution">
    <text evidence="1">The sequence shown here is derived from an EMBL/GenBank/DDBJ whole genome shotgun (WGS) entry which is preliminary data.</text>
</comment>
<protein>
    <submittedName>
        <fullName evidence="1">RAD55 family ATPase</fullName>
    </submittedName>
</protein>
<dbReference type="EMBL" id="JBHTAR010000011">
    <property type="protein sequence ID" value="MFC7199864.1"/>
    <property type="molecule type" value="Genomic_DNA"/>
</dbReference>
<organism evidence="1 2">
    <name type="scientific">Halospeciosus flavus</name>
    <dbReference type="NCBI Taxonomy" id="3032283"/>
    <lineage>
        <taxon>Archaea</taxon>
        <taxon>Methanobacteriati</taxon>
        <taxon>Methanobacteriota</taxon>
        <taxon>Stenosarchaea group</taxon>
        <taxon>Halobacteria</taxon>
        <taxon>Halobacteriales</taxon>
        <taxon>Halobacteriaceae</taxon>
        <taxon>Halospeciosus</taxon>
    </lineage>
</organism>
<dbReference type="Pfam" id="PF24336">
    <property type="entry name" value="DUF7504"/>
    <property type="match status" value="1"/>
</dbReference>
<dbReference type="Gene3D" id="3.40.50.300">
    <property type="entry name" value="P-loop containing nucleotide triphosphate hydrolases"/>
    <property type="match status" value="1"/>
</dbReference>
<dbReference type="SUPFAM" id="SSF52540">
    <property type="entry name" value="P-loop containing nucleoside triphosphate hydrolases"/>
    <property type="match status" value="1"/>
</dbReference>
<dbReference type="InterPro" id="IPR027417">
    <property type="entry name" value="P-loop_NTPase"/>
</dbReference>
<name>A0ABD5Z3Y4_9EURY</name>
<reference evidence="1 2" key="1">
    <citation type="journal article" date="2019" name="Int. J. Syst. Evol. Microbiol.">
        <title>The Global Catalogue of Microorganisms (GCM) 10K type strain sequencing project: providing services to taxonomists for standard genome sequencing and annotation.</title>
        <authorList>
            <consortium name="The Broad Institute Genomics Platform"/>
            <consortium name="The Broad Institute Genome Sequencing Center for Infectious Disease"/>
            <person name="Wu L."/>
            <person name="Ma J."/>
        </authorList>
    </citation>
    <scope>NUCLEOTIDE SEQUENCE [LARGE SCALE GENOMIC DNA]</scope>
    <source>
        <strain evidence="1 2">XZGYJ-43</strain>
    </source>
</reference>
<gene>
    <name evidence="1" type="ORF">ACFQJ9_10675</name>
</gene>
<accession>A0ABD5Z3Y4</accession>
<evidence type="ECO:0000313" key="2">
    <source>
        <dbReference type="Proteomes" id="UP001596447"/>
    </source>
</evidence>
<dbReference type="AlphaFoldDB" id="A0ABD5Z3Y4"/>
<proteinExistence type="predicted"/>
<keyword evidence="2" id="KW-1185">Reference proteome</keyword>
<dbReference type="Proteomes" id="UP001596447">
    <property type="component" value="Unassembled WGS sequence"/>
</dbReference>
<evidence type="ECO:0000313" key="1">
    <source>
        <dbReference type="EMBL" id="MFC7199864.1"/>
    </source>
</evidence>